<dbReference type="Pfam" id="PF06897">
    <property type="entry name" value="DUF1269"/>
    <property type="match status" value="1"/>
</dbReference>
<evidence type="ECO:0000313" key="3">
    <source>
        <dbReference type="Proteomes" id="UP000598996"/>
    </source>
</evidence>
<keyword evidence="3" id="KW-1185">Reference proteome</keyword>
<evidence type="ECO:0000313" key="2">
    <source>
        <dbReference type="EMBL" id="MBL7260080.1"/>
    </source>
</evidence>
<proteinExistence type="predicted"/>
<dbReference type="EMBL" id="JAENHO010000013">
    <property type="protein sequence ID" value="MBL7260080.1"/>
    <property type="molecule type" value="Genomic_DNA"/>
</dbReference>
<keyword evidence="1" id="KW-0812">Transmembrane</keyword>
<gene>
    <name evidence="2" type="ORF">JKJ07_37735</name>
</gene>
<evidence type="ECO:0000256" key="1">
    <source>
        <dbReference type="SAM" id="Phobius"/>
    </source>
</evidence>
<keyword evidence="1" id="KW-0472">Membrane</keyword>
<name>A0ABS1W051_9ACTN</name>
<dbReference type="Proteomes" id="UP000598996">
    <property type="component" value="Unassembled WGS sequence"/>
</dbReference>
<comment type="caution">
    <text evidence="2">The sequence shown here is derived from an EMBL/GenBank/DDBJ whole genome shotgun (WGS) entry which is preliminary data.</text>
</comment>
<protein>
    <submittedName>
        <fullName evidence="2">DUF1269 domain-containing protein</fullName>
    </submittedName>
</protein>
<accession>A0ABS1W051</accession>
<reference evidence="2 3" key="1">
    <citation type="submission" date="2021-01" db="EMBL/GenBank/DDBJ databases">
        <title>Actinoplanes sp. nov. LDG1-01 isolated from lichen.</title>
        <authorList>
            <person name="Saeng-In P."/>
            <person name="Phongsopitanun W."/>
            <person name="Kanchanasin P."/>
            <person name="Yuki M."/>
            <person name="Kudo T."/>
            <person name="Ohkuma M."/>
            <person name="Tanasupawat S."/>
        </authorList>
    </citation>
    <scope>NUCLEOTIDE SEQUENCE [LARGE SCALE GENOMIC DNA]</scope>
    <source>
        <strain evidence="2 3">LDG1-01</strain>
    </source>
</reference>
<sequence>MSDLIILGYDNHDTAVKAYEEVQRLQNDHVVDLSGLAVVTVDDKGKSHVDTPGKIVSGSASSGALWGMLIGLLFLAPIGGLLFGGVMGAFMGSLGKAGIDASFRERVQGMLTPGRAAVVIMTTKITEDKFATALKPYGGEVLQTSLSEEHEKELAGELSGS</sequence>
<organism evidence="2 3">
    <name type="scientific">Paractinoplanes lichenicola</name>
    <dbReference type="NCBI Taxonomy" id="2802976"/>
    <lineage>
        <taxon>Bacteria</taxon>
        <taxon>Bacillati</taxon>
        <taxon>Actinomycetota</taxon>
        <taxon>Actinomycetes</taxon>
        <taxon>Micromonosporales</taxon>
        <taxon>Micromonosporaceae</taxon>
        <taxon>Paractinoplanes</taxon>
    </lineage>
</organism>
<keyword evidence="1" id="KW-1133">Transmembrane helix</keyword>
<dbReference type="InterPro" id="IPR009200">
    <property type="entry name" value="DUF1269_membrane"/>
</dbReference>
<feature type="transmembrane region" description="Helical" evidence="1">
    <location>
        <begin position="64"/>
        <end position="86"/>
    </location>
</feature>
<dbReference type="RefSeq" id="WP_202996791.1">
    <property type="nucleotide sequence ID" value="NZ_JAENHO010000013.1"/>
</dbReference>